<accession>A0ABS4HIR8</accession>
<dbReference type="InterPro" id="IPR037208">
    <property type="entry name" value="Spo0E-like_sf"/>
</dbReference>
<comment type="caution">
    <text evidence="1">The sequence shown here is derived from an EMBL/GenBank/DDBJ whole genome shotgun (WGS) entry which is preliminary data.</text>
</comment>
<name>A0ABS4HIR8_9BACI</name>
<gene>
    <name evidence="1" type="ORF">J2Z82_003778</name>
</gene>
<dbReference type="Gene3D" id="4.10.280.10">
    <property type="entry name" value="Helix-loop-helix DNA-binding domain"/>
    <property type="match status" value="1"/>
</dbReference>
<evidence type="ECO:0000313" key="2">
    <source>
        <dbReference type="Proteomes" id="UP001519328"/>
    </source>
</evidence>
<reference evidence="1 2" key="1">
    <citation type="submission" date="2021-03" db="EMBL/GenBank/DDBJ databases">
        <title>Genomic Encyclopedia of Type Strains, Phase IV (KMG-IV): sequencing the most valuable type-strain genomes for metagenomic binning, comparative biology and taxonomic classification.</title>
        <authorList>
            <person name="Goeker M."/>
        </authorList>
    </citation>
    <scope>NUCLEOTIDE SEQUENCE [LARGE SCALE GENOMIC DNA]</scope>
    <source>
        <strain evidence="1 2">DSM 21085</strain>
    </source>
</reference>
<dbReference type="Pfam" id="PF09388">
    <property type="entry name" value="SpoOE-like"/>
    <property type="match status" value="1"/>
</dbReference>
<protein>
    <recommendedName>
        <fullName evidence="3">Aspartyl-phosphate phosphatase Spo0E family protein</fullName>
    </recommendedName>
</protein>
<dbReference type="EMBL" id="JAGGKK010000031">
    <property type="protein sequence ID" value="MBP1950806.1"/>
    <property type="molecule type" value="Genomic_DNA"/>
</dbReference>
<evidence type="ECO:0008006" key="3">
    <source>
        <dbReference type="Google" id="ProtNLM"/>
    </source>
</evidence>
<dbReference type="RefSeq" id="WP_342453670.1">
    <property type="nucleotide sequence ID" value="NZ_JAGGKK010000031.1"/>
</dbReference>
<dbReference type="InterPro" id="IPR018540">
    <property type="entry name" value="Spo0E-like"/>
</dbReference>
<organism evidence="1 2">
    <name type="scientific">Virgibacillus litoralis</name>
    <dbReference type="NCBI Taxonomy" id="578221"/>
    <lineage>
        <taxon>Bacteria</taxon>
        <taxon>Bacillati</taxon>
        <taxon>Bacillota</taxon>
        <taxon>Bacilli</taxon>
        <taxon>Bacillales</taxon>
        <taxon>Bacillaceae</taxon>
        <taxon>Virgibacillus</taxon>
    </lineage>
</organism>
<evidence type="ECO:0000313" key="1">
    <source>
        <dbReference type="EMBL" id="MBP1950806.1"/>
    </source>
</evidence>
<proteinExistence type="predicted"/>
<keyword evidence="2" id="KW-1185">Reference proteome</keyword>
<dbReference type="InterPro" id="IPR036638">
    <property type="entry name" value="HLH_DNA-bd_sf"/>
</dbReference>
<dbReference type="Proteomes" id="UP001519328">
    <property type="component" value="Unassembled WGS sequence"/>
</dbReference>
<sequence>MENNSILLEKIEDCRDTLISLSNTHGLTSEIVIQTSKKLDKLLNEYDSNFITY</sequence>
<dbReference type="SUPFAM" id="SSF140500">
    <property type="entry name" value="BAS1536-like"/>
    <property type="match status" value="1"/>
</dbReference>